<name>A0A9Q9V0X3_CYPCA</name>
<dbReference type="Proteomes" id="UP001155660">
    <property type="component" value="Chromosome A1"/>
</dbReference>
<keyword evidence="1" id="KW-1133">Transmembrane helix</keyword>
<evidence type="ECO:0000313" key="2">
    <source>
        <dbReference type="RefSeq" id="XP_018928790.2"/>
    </source>
</evidence>
<keyword evidence="1" id="KW-0812">Transmembrane</keyword>
<reference evidence="2" key="1">
    <citation type="submission" date="2025-08" db="UniProtKB">
        <authorList>
            <consortium name="RefSeq"/>
        </authorList>
    </citation>
    <scope>IDENTIFICATION</scope>
    <source>
        <tissue evidence="2">Muscle</tissue>
    </source>
</reference>
<protein>
    <submittedName>
        <fullName evidence="2">Uncharacterized protein LOC109056036</fullName>
    </submittedName>
</protein>
<dbReference type="KEGG" id="ccar:109056036"/>
<dbReference type="PANTHER" id="PTHR38706">
    <property type="entry name" value="SI:CH211-198C19.1-RELATED"/>
    <property type="match status" value="1"/>
</dbReference>
<dbReference type="OrthoDB" id="8961033at2759"/>
<feature type="transmembrane region" description="Helical" evidence="1">
    <location>
        <begin position="315"/>
        <end position="335"/>
    </location>
</feature>
<organism evidence="2">
    <name type="scientific">Cyprinus carpio</name>
    <name type="common">Common carp</name>
    <dbReference type="NCBI Taxonomy" id="7962"/>
    <lineage>
        <taxon>Eukaryota</taxon>
        <taxon>Metazoa</taxon>
        <taxon>Chordata</taxon>
        <taxon>Craniata</taxon>
        <taxon>Vertebrata</taxon>
        <taxon>Euteleostomi</taxon>
        <taxon>Actinopterygii</taxon>
        <taxon>Neopterygii</taxon>
        <taxon>Teleostei</taxon>
        <taxon>Ostariophysi</taxon>
        <taxon>Cypriniformes</taxon>
        <taxon>Cyprinidae</taxon>
        <taxon>Cyprininae</taxon>
        <taxon>Cyprinus</taxon>
    </lineage>
</organism>
<evidence type="ECO:0000256" key="1">
    <source>
        <dbReference type="SAM" id="Phobius"/>
    </source>
</evidence>
<proteinExistence type="predicted"/>
<dbReference type="GeneID" id="109056036"/>
<sequence length="338" mass="38966">MVRILDNLFDLKETRFGQPHPRHGLNLLWWFAHDCVQIDSNGNMTAKCNPANGAFGFHQFFNKERLLPKIDLPYYEVGNLHNPGSLPHYVTRSYTGQSDNSNKDRIIVSFDSRWKRFKKIYVTQHSDQVRFDQNHTYCISIDLLRIIQGLSHNHFLREPTNGSGRVSISIPQSVQTKTFQSRPASNELMKNFQELSRIHFHREPTNGSESVSISIPQSVQTKTFQSRPASNELMKNFQELSRIHFHREPTNGSESVSISIPQSVRTNTFQSRLTSNELMKNFQELSHIDLHREPTDGSGRVQDNQTNTDQSEKCWSVLICCVVLMLLAAAVYFLFKII</sequence>
<dbReference type="PANTHER" id="PTHR38706:SF2">
    <property type="match status" value="1"/>
</dbReference>
<gene>
    <name evidence="2" type="primary">LOC109056036</name>
</gene>
<dbReference type="AlphaFoldDB" id="A0A9Q9V0X3"/>
<keyword evidence="1" id="KW-0472">Membrane</keyword>
<accession>A0A9Q9V0X3</accession>
<dbReference type="RefSeq" id="XP_018928790.2">
    <property type="nucleotide sequence ID" value="XM_019073245.2"/>
</dbReference>